<dbReference type="EMBL" id="FNUD01000002">
    <property type="protein sequence ID" value="SEE92595.1"/>
    <property type="molecule type" value="Genomic_DNA"/>
</dbReference>
<comment type="caution">
    <text evidence="4">The sequence shown here is derived from an EMBL/GenBank/DDBJ whole genome shotgun (WGS) entry which is preliminary data.</text>
</comment>
<dbReference type="SUPFAM" id="SSF51126">
    <property type="entry name" value="Pectin lyase-like"/>
    <property type="match status" value="1"/>
</dbReference>
<dbReference type="InterPro" id="IPR012334">
    <property type="entry name" value="Pectin_lyas_fold"/>
</dbReference>
<dbReference type="PATRIC" id="fig|882211.3.peg.197"/>
<feature type="domain" description="Filamentous haemagglutinin FhaB/tRNA nuclease CdiA-like TPS" evidence="3">
    <location>
        <begin position="50"/>
        <end position="170"/>
    </location>
</feature>
<protein>
    <submittedName>
        <fullName evidence="4">Filamentous hemagglutinin family N-terminal domain-containing protein</fullName>
    </submittedName>
</protein>
<accession>A0A0J6GEI1</accession>
<dbReference type="Gene3D" id="2.160.20.10">
    <property type="entry name" value="Single-stranded right-handed beta-helix, Pectin lyase-like"/>
    <property type="match status" value="1"/>
</dbReference>
<keyword evidence="5" id="KW-1185">Reference proteome</keyword>
<keyword evidence="2" id="KW-0732">Signal</keyword>
<feature type="region of interest" description="Disordered" evidence="1">
    <location>
        <begin position="1120"/>
        <end position="1145"/>
    </location>
</feature>
<dbReference type="NCBIfam" id="TIGR01901">
    <property type="entry name" value="adhes_NPXG"/>
    <property type="match status" value="1"/>
</dbReference>
<feature type="signal peptide" evidence="2">
    <location>
        <begin position="1"/>
        <end position="32"/>
    </location>
</feature>
<dbReference type="Proteomes" id="UP000183613">
    <property type="component" value="Unassembled WGS sequence"/>
</dbReference>
<dbReference type="GO" id="GO:0003824">
    <property type="term" value="F:catalytic activity"/>
    <property type="evidence" value="ECO:0007669"/>
    <property type="project" value="UniProtKB-ARBA"/>
</dbReference>
<dbReference type="RefSeq" id="WP_048358164.1">
    <property type="nucleotide sequence ID" value="NZ_JYKX01000001.1"/>
</dbReference>
<evidence type="ECO:0000313" key="4">
    <source>
        <dbReference type="EMBL" id="SEE92595.1"/>
    </source>
</evidence>
<dbReference type="InterPro" id="IPR011050">
    <property type="entry name" value="Pectin_lyase_fold/virulence"/>
</dbReference>
<name>A0A0J6GEI1_PSEDM</name>
<evidence type="ECO:0000256" key="1">
    <source>
        <dbReference type="SAM" id="MobiDB-lite"/>
    </source>
</evidence>
<feature type="region of interest" description="Disordered" evidence="1">
    <location>
        <begin position="291"/>
        <end position="313"/>
    </location>
</feature>
<sequence>MSTLKPHFYLSPQGKLRLAIATLFLLPPLALATGITGADGPGGTPQLQNQGGVPIVNIVAPNTAGLSHNQFLDYNVDRQGVVLNNALQAGQSQLAGQLAANPQFHGQAASVILNEVIGRNASALNGAQEIFGRKADYVLANPNGISVNGARFINAPNASLAVGRPELDKGLLNALNTGDARGQLSVQHQGLDNPDGAITLIAPQIDSQGRISARDTLSLVVGRNRVDAVGGGVSTVYPAGAASGERIDASLFGAMKAGRINIVSTAEGAGVRIGAVQVAGTDGVNIRSAGDLDISGQTHDNSPQATRAEVQSRRGDVDLYGARDVKLAGADISGANVKLDGGRNLTLSSLQSTTLQEKRDQWNHKALFVTYETFDRTTTDKDSRQHGTRVTARQNATLSSGADTLLKASNVEAGDTLRINSGNDLSLAAATEIHETLDQGSHRKHLWKENWDTSTLDERTVVSSLKAGKTIDLSSGQKLQLQGAEFNTPGDIRLSARQVAIASVSRNQNNSAKRYSGDLLGGSFFGNQGEGDGGKTLHTASQVNAGGKLIIKADDVHISASQVRGGTQASVISDTGSLVIDGVHDTSRDSSHSKNSTFFSLINDESRKDHSDRTIVASNLHSDSNLTLQSARDITVSGSKVSATGDTKVQAKGDIKIVAAENTARDTTRTDNRGFTASAKETAAGSHEYRVDVGLKDQQHTNVTDTTLQQGASISGGALAVTAGGDLSIKGSDLAATGGDMSLKGKSIELLAAHDSSDSKTRDLGTGGGIVWTASLDKVGSGLEFVRQGSEDNANRTTAKTSNVTATGNVRVQADNALVNQGTRIAAGSGLQVNAGRMDNRAAHNTESSSHTENGWQAGLGVSAEIKGISTPVEKIVKALAKGTLPQSGLMDGVELASLGLDGQVGYHNKKQGQQDSTAVVSQLSGATVQVNVGGNLQDEGTLYRATDGALSIQAGSHEVSAAIDTHHRAEQDVAAKVGLRVYTKTGEDVNLRANGSGEFHQAQETGSTAQVGRYAGSQGVSIDTQGDARYEGGDFDGGAGSVSINAGGKLALQQATDTSSQSAMGLSASGSLALETGEGNSLTPGGSLAFDYQPSISPNSETHVATFRGQGRVRLSGAAVGGDLQKGEHKERQSLQAGIDQAIN</sequence>
<dbReference type="Pfam" id="PF05860">
    <property type="entry name" value="TPS"/>
    <property type="match status" value="1"/>
</dbReference>
<proteinExistence type="predicted"/>
<dbReference type="AlphaFoldDB" id="A0A0J6GEI1"/>
<reference evidence="4" key="1">
    <citation type="submission" date="2016-10" db="EMBL/GenBank/DDBJ databases">
        <authorList>
            <person name="Varghese N."/>
            <person name="Submissions S."/>
        </authorList>
    </citation>
    <scope>NUCLEOTIDE SEQUENCE [LARGE SCALE GENOMIC DNA]</scope>
    <source>
        <strain evidence="4">LMG 25555</strain>
    </source>
</reference>
<evidence type="ECO:0000259" key="3">
    <source>
        <dbReference type="SMART" id="SM00912"/>
    </source>
</evidence>
<dbReference type="Pfam" id="PF13332">
    <property type="entry name" value="Fil_haemagg_2"/>
    <property type="match status" value="5"/>
</dbReference>
<dbReference type="OrthoDB" id="2664633at2"/>
<feature type="compositionally biased region" description="Polar residues" evidence="1">
    <location>
        <begin position="295"/>
        <end position="305"/>
    </location>
</feature>
<dbReference type="InterPro" id="IPR008638">
    <property type="entry name" value="FhaB/CdiA-like_TPS"/>
</dbReference>
<dbReference type="SMART" id="SM00912">
    <property type="entry name" value="Haemagg_act"/>
    <property type="match status" value="1"/>
</dbReference>
<evidence type="ECO:0000313" key="5">
    <source>
        <dbReference type="Proteomes" id="UP000183613"/>
    </source>
</evidence>
<dbReference type="InterPro" id="IPR025157">
    <property type="entry name" value="Hemagglutinin_rpt"/>
</dbReference>
<gene>
    <name evidence="4" type="ORF">SAMN04489800_2873</name>
</gene>
<organism evidence="4 5">
    <name type="scientific">Pseudomonas deceptionensis</name>
    <dbReference type="NCBI Taxonomy" id="882211"/>
    <lineage>
        <taxon>Bacteria</taxon>
        <taxon>Pseudomonadati</taxon>
        <taxon>Pseudomonadota</taxon>
        <taxon>Gammaproteobacteria</taxon>
        <taxon>Pseudomonadales</taxon>
        <taxon>Pseudomonadaceae</taxon>
        <taxon>Pseudomonas</taxon>
    </lineage>
</organism>
<evidence type="ECO:0000256" key="2">
    <source>
        <dbReference type="SAM" id="SignalP"/>
    </source>
</evidence>
<feature type="chain" id="PRO_5009777234" evidence="2">
    <location>
        <begin position="33"/>
        <end position="1145"/>
    </location>
</feature>